<dbReference type="Proteomes" id="UP000093523">
    <property type="component" value="Unassembled WGS sequence"/>
</dbReference>
<dbReference type="PIRSF" id="PIRSF011491">
    <property type="entry name" value="Mtase_YbcY_prd"/>
    <property type="match status" value="1"/>
</dbReference>
<dbReference type="EMBL" id="MAJU01000008">
    <property type="protein sequence ID" value="OCH21777.1"/>
    <property type="molecule type" value="Genomic_DNA"/>
</dbReference>
<gene>
    <name evidence="2" type="ORF">A6E04_07910</name>
</gene>
<dbReference type="InterPro" id="IPR029063">
    <property type="entry name" value="SAM-dependent_MTases_sf"/>
</dbReference>
<dbReference type="Gene3D" id="3.40.50.150">
    <property type="entry name" value="Vaccinia Virus protein VP39"/>
    <property type="match status" value="1"/>
</dbReference>
<organism evidence="2 3">
    <name type="scientific">Aliivibrio logei</name>
    <name type="common">Vibrio logei</name>
    <dbReference type="NCBI Taxonomy" id="688"/>
    <lineage>
        <taxon>Bacteria</taxon>
        <taxon>Pseudomonadati</taxon>
        <taxon>Pseudomonadota</taxon>
        <taxon>Gammaproteobacteria</taxon>
        <taxon>Vibrionales</taxon>
        <taxon>Vibrionaceae</taxon>
        <taxon>Aliivibrio</taxon>
    </lineage>
</organism>
<keyword evidence="2" id="KW-0489">Methyltransferase</keyword>
<dbReference type="OrthoDB" id="507855at2"/>
<dbReference type="GO" id="GO:0032259">
    <property type="term" value="P:methylation"/>
    <property type="evidence" value="ECO:0007669"/>
    <property type="project" value="UniProtKB-KW"/>
</dbReference>
<evidence type="ECO:0000313" key="3">
    <source>
        <dbReference type="Proteomes" id="UP000093523"/>
    </source>
</evidence>
<feature type="domain" description="Methyltransferase type 12" evidence="1">
    <location>
        <begin position="55"/>
        <end position="152"/>
    </location>
</feature>
<evidence type="ECO:0000313" key="2">
    <source>
        <dbReference type="EMBL" id="OCH21777.1"/>
    </source>
</evidence>
<comment type="caution">
    <text evidence="2">The sequence shown here is derived from an EMBL/GenBank/DDBJ whole genome shotgun (WGS) entry which is preliminary data.</text>
</comment>
<dbReference type="Pfam" id="PF08242">
    <property type="entry name" value="Methyltransf_12"/>
    <property type="match status" value="1"/>
</dbReference>
<dbReference type="AlphaFoldDB" id="A0A1B9P086"/>
<dbReference type="GO" id="GO:0008168">
    <property type="term" value="F:methyltransferase activity"/>
    <property type="evidence" value="ECO:0007669"/>
    <property type="project" value="UniProtKB-KW"/>
</dbReference>
<evidence type="ECO:0000259" key="1">
    <source>
        <dbReference type="Pfam" id="PF08242"/>
    </source>
</evidence>
<accession>A0A1B9P086</accession>
<reference evidence="2 3" key="1">
    <citation type="submission" date="2016-06" db="EMBL/GenBank/DDBJ databases">
        <authorList>
            <person name="Kjaerup R.B."/>
            <person name="Dalgaard T.S."/>
            <person name="Juul-Madsen H.R."/>
        </authorList>
    </citation>
    <scope>NUCLEOTIDE SEQUENCE [LARGE SCALE GENOMIC DNA]</scope>
    <source>
        <strain evidence="2 3">1S159</strain>
    </source>
</reference>
<protein>
    <submittedName>
        <fullName evidence="2">Methyltransferase type 12</fullName>
    </submittedName>
</protein>
<sequence length="218" mass="24232">MSKDAATIAGQAVYTKKVLSIYDLWVLGFSNRYLWKCSTALIGQKFTELASKNHLDVGVGTGYYLKNHLSNVERRVALIDLNENSLESTANAIQHFSPEVYRRNVLEPLDLKCEKFDSISINYLLHCLPGDLSQKGVVFSNLNELLNTNGVLFGSTILGQGVTKNVFASKLMNFYNQKGIFTNENDDVQSLETALKAHFSDVKIEVVGSVALFSGRKK</sequence>
<proteinExistence type="predicted"/>
<dbReference type="STRING" id="688.A6E04_07910"/>
<keyword evidence="2" id="KW-0808">Transferase</keyword>
<dbReference type="InterPro" id="IPR013217">
    <property type="entry name" value="Methyltransf_12"/>
</dbReference>
<dbReference type="SUPFAM" id="SSF53335">
    <property type="entry name" value="S-adenosyl-L-methionine-dependent methyltransferases"/>
    <property type="match status" value="1"/>
</dbReference>
<name>A0A1B9P086_ALILO</name>
<dbReference type="CDD" id="cd02440">
    <property type="entry name" value="AdoMet_MTases"/>
    <property type="match status" value="1"/>
</dbReference>
<dbReference type="InterPro" id="IPR016584">
    <property type="entry name" value="MeTrfase_VrtF"/>
</dbReference>
<dbReference type="RefSeq" id="WP_065610395.1">
    <property type="nucleotide sequence ID" value="NZ_CAWMPN010000008.1"/>
</dbReference>